<dbReference type="Proteomes" id="UP000623958">
    <property type="component" value="Unassembled WGS sequence"/>
</dbReference>
<evidence type="ECO:0008006" key="3">
    <source>
        <dbReference type="Google" id="ProtNLM"/>
    </source>
</evidence>
<reference evidence="1" key="2">
    <citation type="submission" date="2020-09" db="EMBL/GenBank/DDBJ databases">
        <authorList>
            <person name="Sun Q."/>
            <person name="Ohkuma M."/>
        </authorList>
    </citation>
    <scope>NUCLEOTIDE SEQUENCE</scope>
    <source>
        <strain evidence="1">JCM 13306</strain>
    </source>
</reference>
<gene>
    <name evidence="1" type="ORF">GCM10009090_35590</name>
</gene>
<accession>A0A919FCJ2</accession>
<proteinExistence type="predicted"/>
<sequence length="72" mass="7932">MVSTSTLLLLIALVPLLVGAALGAWFGHAMAMRKMRAREVPARLRQLEELHDAGLIDDEERAAQRQRILAAV</sequence>
<reference evidence="1" key="1">
    <citation type="journal article" date="2014" name="Int. J. Syst. Evol. Microbiol.">
        <title>Complete genome sequence of Corynebacterium casei LMG S-19264T (=DSM 44701T), isolated from a smear-ripened cheese.</title>
        <authorList>
            <consortium name="US DOE Joint Genome Institute (JGI-PGF)"/>
            <person name="Walter F."/>
            <person name="Albersmeier A."/>
            <person name="Kalinowski J."/>
            <person name="Ruckert C."/>
        </authorList>
    </citation>
    <scope>NUCLEOTIDE SEQUENCE</scope>
    <source>
        <strain evidence="1">JCM 13306</strain>
    </source>
</reference>
<dbReference type="EMBL" id="BNBA01000044">
    <property type="protein sequence ID" value="GHH60308.1"/>
    <property type="molecule type" value="Genomic_DNA"/>
</dbReference>
<name>A0A919FCJ2_9XANT</name>
<keyword evidence="2" id="KW-1185">Reference proteome</keyword>
<dbReference type="AlphaFoldDB" id="A0A919FCJ2"/>
<dbReference type="RefSeq" id="WP_434030032.1">
    <property type="nucleotide sequence ID" value="NZ_BNBA01000044.1"/>
</dbReference>
<organism evidence="1 2">
    <name type="scientific">Xanthomonas boreopolis</name>
    <dbReference type="NCBI Taxonomy" id="86183"/>
    <lineage>
        <taxon>Bacteria</taxon>
        <taxon>Pseudomonadati</taxon>
        <taxon>Pseudomonadota</taxon>
        <taxon>Gammaproteobacteria</taxon>
        <taxon>Lysobacterales</taxon>
        <taxon>Lysobacteraceae</taxon>
        <taxon>Xanthomonas</taxon>
    </lineage>
</organism>
<evidence type="ECO:0000313" key="1">
    <source>
        <dbReference type="EMBL" id="GHH60308.1"/>
    </source>
</evidence>
<evidence type="ECO:0000313" key="2">
    <source>
        <dbReference type="Proteomes" id="UP000623958"/>
    </source>
</evidence>
<protein>
    <recommendedName>
        <fullName evidence="3">SHOCT domain-containing protein</fullName>
    </recommendedName>
</protein>
<comment type="caution">
    <text evidence="1">The sequence shown here is derived from an EMBL/GenBank/DDBJ whole genome shotgun (WGS) entry which is preliminary data.</text>
</comment>